<dbReference type="AlphaFoldDB" id="A0A0W0ZM50"/>
<dbReference type="Pfam" id="PF06067">
    <property type="entry name" value="DUF932"/>
    <property type="match status" value="1"/>
</dbReference>
<reference evidence="1 2" key="1">
    <citation type="submission" date="2015-11" db="EMBL/GenBank/DDBJ databases">
        <title>Genomic analysis of 38 Legionella species identifies large and diverse effector repertoires.</title>
        <authorList>
            <person name="Burstein D."/>
            <person name="Amaro F."/>
            <person name="Zusman T."/>
            <person name="Lifshitz Z."/>
            <person name="Cohen O."/>
            <person name="Gilbert J.A."/>
            <person name="Pupko T."/>
            <person name="Shuman H.A."/>
            <person name="Segal G."/>
        </authorList>
    </citation>
    <scope>NUCLEOTIDE SEQUENCE [LARGE SCALE GENOMIC DNA]</scope>
    <source>
        <strain evidence="1 2">SC-63-C7</strain>
    </source>
</reference>
<protein>
    <recommendedName>
        <fullName evidence="3">DUF945 domain-containing protein</fullName>
    </recommendedName>
</protein>
<evidence type="ECO:0008006" key="3">
    <source>
        <dbReference type="Google" id="ProtNLM"/>
    </source>
</evidence>
<evidence type="ECO:0000313" key="1">
    <source>
        <dbReference type="EMBL" id="KTD70357.1"/>
    </source>
</evidence>
<dbReference type="Proteomes" id="UP000054703">
    <property type="component" value="Unassembled WGS sequence"/>
</dbReference>
<dbReference type="InterPro" id="IPR026325">
    <property type="entry name" value="DUF932"/>
</dbReference>
<dbReference type="EMBL" id="LNYU01000002">
    <property type="protein sequence ID" value="KTD70357.1"/>
    <property type="molecule type" value="Genomic_DNA"/>
</dbReference>
<comment type="caution">
    <text evidence="1">The sequence shown here is derived from an EMBL/GenBank/DDBJ whole genome shotgun (WGS) entry which is preliminary data.</text>
</comment>
<dbReference type="OrthoDB" id="4554729at2"/>
<organism evidence="1 2">
    <name type="scientific">Legionella santicrucis</name>
    <dbReference type="NCBI Taxonomy" id="45074"/>
    <lineage>
        <taxon>Bacteria</taxon>
        <taxon>Pseudomonadati</taxon>
        <taxon>Pseudomonadota</taxon>
        <taxon>Gammaproteobacteria</taxon>
        <taxon>Legionellales</taxon>
        <taxon>Legionellaceae</taxon>
        <taxon>Legionella</taxon>
    </lineage>
</organism>
<dbReference type="RefSeq" id="WP_058512531.1">
    <property type="nucleotide sequence ID" value="NZ_CAAAIH010000031.1"/>
</dbReference>
<dbReference type="PATRIC" id="fig|45074.5.peg.44"/>
<keyword evidence="2" id="KW-1185">Reference proteome</keyword>
<dbReference type="STRING" id="45074.Lsan_0039"/>
<name>A0A0W0ZM50_9GAMM</name>
<sequence>MLHTNYLTIDMLRRKAPSIFTQESAEHTSDKYQHISTINVIEGLMQEGFYPTWAHQSNCRMETKKAFTKHMIRFRHRDTKPSFTQLFPELVLVNSHNGLSSYRLNAGVFRLVCSNGLVAGHSYDELRVRHQGDIVGNIIEGTYKIIEDSQLMIESSHKMASVTLDQQEKQLFANAAHTLRFEDSEIGGDIASSKLLAPRRREEANANDLFTVFNIVQENVIKGGVSGYSKDSHGYPKRFRTRQVTGIDQSIKLNKALWTLAEKMMELKGGQ</sequence>
<proteinExistence type="predicted"/>
<gene>
    <name evidence="1" type="ORF">Lsan_0039</name>
</gene>
<evidence type="ECO:0000313" key="2">
    <source>
        <dbReference type="Proteomes" id="UP000054703"/>
    </source>
</evidence>
<accession>A0A0W0ZM50</accession>